<reference evidence="2" key="1">
    <citation type="submission" date="2017-02" db="EMBL/GenBank/DDBJ databases">
        <authorList>
            <person name="Tetz G."/>
            <person name="Tetz V."/>
        </authorList>
    </citation>
    <scope>NUCLEOTIDE SEQUENCE [LARGE SCALE GENOMIC DNA]</scope>
    <source>
        <strain evidence="2">VT16-26</strain>
    </source>
</reference>
<evidence type="ECO:0008006" key="3">
    <source>
        <dbReference type="Google" id="ProtNLM"/>
    </source>
</evidence>
<name>A0A202BYP9_9FLAO</name>
<dbReference type="AlphaFoldDB" id="A0A202BYP9"/>
<proteinExistence type="predicted"/>
<comment type="caution">
    <text evidence="1">The sequence shown here is derived from an EMBL/GenBank/DDBJ whole genome shotgun (WGS) entry which is preliminary data.</text>
</comment>
<gene>
    <name evidence="1" type="ORF">B0E34_13810</name>
</gene>
<evidence type="ECO:0000313" key="2">
    <source>
        <dbReference type="Proteomes" id="UP000196355"/>
    </source>
</evidence>
<dbReference type="Proteomes" id="UP000196355">
    <property type="component" value="Unassembled WGS sequence"/>
</dbReference>
<keyword evidence="2" id="KW-1185">Reference proteome</keyword>
<dbReference type="EMBL" id="MVAG01000122">
    <property type="protein sequence ID" value="OVE56596.1"/>
    <property type="molecule type" value="Genomic_DNA"/>
</dbReference>
<protein>
    <recommendedName>
        <fullName evidence="3">HNH domain-containing protein</fullName>
    </recommendedName>
</protein>
<organism evidence="1 2">
    <name type="scientific">Chryseobacterium mucoviscidosis</name>
    <dbReference type="NCBI Taxonomy" id="1945581"/>
    <lineage>
        <taxon>Bacteria</taxon>
        <taxon>Pseudomonadati</taxon>
        <taxon>Bacteroidota</taxon>
        <taxon>Flavobacteriia</taxon>
        <taxon>Flavobacteriales</taxon>
        <taxon>Weeksellaceae</taxon>
        <taxon>Chryseobacterium group</taxon>
        <taxon>Chryseobacterium</taxon>
    </lineage>
</organism>
<dbReference type="Gene3D" id="1.10.30.50">
    <property type="match status" value="1"/>
</dbReference>
<accession>A0A202BYP9</accession>
<dbReference type="RefSeq" id="WP_087710306.1">
    <property type="nucleotide sequence ID" value="NZ_MVAG01000122.1"/>
</dbReference>
<sequence length="290" mass="34489">MIRLKEISNDALEWYYIAMKDKIDCSGLSDFSKNFLTEDIIKQILIEKPLVILGIHNAAPCELKNKNIVEKVFNYKYFISNDKEISYEISQNIGINTCTYCNRNYTLTINDENGGISRPQFDHYFSQKDYPLLALSIYNLIPCCNICNSTIKSSKPLELKKHLHPYIEEENNKEKDFIFSFDFDETLSKFNVKINYEEKSKIKETLDFFKIKEVYNAHSNFELKDLYHLRYKYSKNYLDILCNKTFEGLNLSQEEAYRMIFGIEINEDDYHRRPFSKFKHDIIEELKKSF</sequence>
<evidence type="ECO:0000313" key="1">
    <source>
        <dbReference type="EMBL" id="OVE56596.1"/>
    </source>
</evidence>